<sequence length="123" mass="13397">MDTNTPTRKLDANDATGEKTYTVTDGENAATHTTFPLFQAAGFGATVSERLISVHRLNPTGDLVQHDCAILPGGRCYTQHLDHMAPALATMQQRDGDEGVYVALELLLTWTRLQMLDEPPASV</sequence>
<evidence type="ECO:0000313" key="2">
    <source>
        <dbReference type="Proteomes" id="UP001602119"/>
    </source>
</evidence>
<protein>
    <submittedName>
        <fullName evidence="1">Uncharacterized protein</fullName>
    </submittedName>
</protein>
<dbReference type="RefSeq" id="WP_387345874.1">
    <property type="nucleotide sequence ID" value="NZ_JBIAXI010000024.1"/>
</dbReference>
<gene>
    <name evidence="1" type="ORF">ACFY05_31835</name>
</gene>
<comment type="caution">
    <text evidence="1">The sequence shown here is derived from an EMBL/GenBank/DDBJ whole genome shotgun (WGS) entry which is preliminary data.</text>
</comment>
<reference evidence="1 2" key="1">
    <citation type="submission" date="2024-10" db="EMBL/GenBank/DDBJ databases">
        <title>The Natural Products Discovery Center: Release of the First 8490 Sequenced Strains for Exploring Actinobacteria Biosynthetic Diversity.</title>
        <authorList>
            <person name="Kalkreuter E."/>
            <person name="Kautsar S.A."/>
            <person name="Yang D."/>
            <person name="Bader C.D."/>
            <person name="Teijaro C.N."/>
            <person name="Fluegel L."/>
            <person name="Davis C.M."/>
            <person name="Simpson J.R."/>
            <person name="Lauterbach L."/>
            <person name="Steele A.D."/>
            <person name="Gui C."/>
            <person name="Meng S."/>
            <person name="Li G."/>
            <person name="Viehrig K."/>
            <person name="Ye F."/>
            <person name="Su P."/>
            <person name="Kiefer A.F."/>
            <person name="Nichols A."/>
            <person name="Cepeda A.J."/>
            <person name="Yan W."/>
            <person name="Fan B."/>
            <person name="Jiang Y."/>
            <person name="Adhikari A."/>
            <person name="Zheng C.-J."/>
            <person name="Schuster L."/>
            <person name="Cowan T.M."/>
            <person name="Smanski M.J."/>
            <person name="Chevrette M.G."/>
            <person name="De Carvalho L.P.S."/>
            <person name="Shen B."/>
        </authorList>
    </citation>
    <scope>NUCLEOTIDE SEQUENCE [LARGE SCALE GENOMIC DNA]</scope>
    <source>
        <strain evidence="1 2">NPDC001281</strain>
    </source>
</reference>
<accession>A0ABW6VEX3</accession>
<proteinExistence type="predicted"/>
<keyword evidence="2" id="KW-1185">Reference proteome</keyword>
<evidence type="ECO:0000313" key="1">
    <source>
        <dbReference type="EMBL" id="MFF4777456.1"/>
    </source>
</evidence>
<dbReference type="EMBL" id="JBIAXI010000024">
    <property type="protein sequence ID" value="MFF4777456.1"/>
    <property type="molecule type" value="Genomic_DNA"/>
</dbReference>
<organism evidence="1 2">
    <name type="scientific">Microtetraspora fusca</name>
    <dbReference type="NCBI Taxonomy" id="1997"/>
    <lineage>
        <taxon>Bacteria</taxon>
        <taxon>Bacillati</taxon>
        <taxon>Actinomycetota</taxon>
        <taxon>Actinomycetes</taxon>
        <taxon>Streptosporangiales</taxon>
        <taxon>Streptosporangiaceae</taxon>
        <taxon>Microtetraspora</taxon>
    </lineage>
</organism>
<dbReference type="Proteomes" id="UP001602119">
    <property type="component" value="Unassembled WGS sequence"/>
</dbReference>
<name>A0ABW6VEX3_MICFU</name>